<proteinExistence type="predicted"/>
<keyword evidence="5" id="KW-1185">Reference proteome</keyword>
<dbReference type="SUPFAM" id="SSF54631">
    <property type="entry name" value="CBS-domain pair"/>
    <property type="match status" value="1"/>
</dbReference>
<dbReference type="KEGG" id="emt:CPZ25_016570"/>
<dbReference type="PROSITE" id="PS51371">
    <property type="entry name" value="CBS"/>
    <property type="match status" value="1"/>
</dbReference>
<feature type="domain" description="CBS" evidence="3">
    <location>
        <begin position="8"/>
        <end position="68"/>
    </location>
</feature>
<evidence type="ECO:0000259" key="3">
    <source>
        <dbReference type="PROSITE" id="PS51371"/>
    </source>
</evidence>
<reference evidence="4 5" key="1">
    <citation type="submission" date="2018-05" db="EMBL/GenBank/DDBJ databases">
        <title>Genome comparison of Eubacterium sp.</title>
        <authorList>
            <person name="Feng Y."/>
            <person name="Sanchez-Andrea I."/>
            <person name="Stams A.J.M."/>
            <person name="De Vos W.M."/>
        </authorList>
    </citation>
    <scope>NUCLEOTIDE SEQUENCE [LARGE SCALE GENOMIC DNA]</scope>
    <source>
        <strain evidence="4 5">YI</strain>
    </source>
</reference>
<evidence type="ECO:0000256" key="1">
    <source>
        <dbReference type="ARBA" id="ARBA00023122"/>
    </source>
</evidence>
<name>A0A4P9CB61_EUBML</name>
<evidence type="ECO:0000256" key="2">
    <source>
        <dbReference type="PROSITE-ProRule" id="PRU00703"/>
    </source>
</evidence>
<organism evidence="4 5">
    <name type="scientific">Eubacterium maltosivorans</name>
    <dbReference type="NCBI Taxonomy" id="2041044"/>
    <lineage>
        <taxon>Bacteria</taxon>
        <taxon>Bacillati</taxon>
        <taxon>Bacillota</taxon>
        <taxon>Clostridia</taxon>
        <taxon>Eubacteriales</taxon>
        <taxon>Eubacteriaceae</taxon>
        <taxon>Eubacterium</taxon>
    </lineage>
</organism>
<evidence type="ECO:0000313" key="5">
    <source>
        <dbReference type="Proteomes" id="UP000218387"/>
    </source>
</evidence>
<dbReference type="Proteomes" id="UP000218387">
    <property type="component" value="Chromosome"/>
</dbReference>
<dbReference type="Pfam" id="PF00571">
    <property type="entry name" value="CBS"/>
    <property type="match status" value="2"/>
</dbReference>
<dbReference type="SMART" id="SM00116">
    <property type="entry name" value="CBS"/>
    <property type="match status" value="1"/>
</dbReference>
<dbReference type="AlphaFoldDB" id="A0A4P9CB61"/>
<keyword evidence="1 2" id="KW-0129">CBS domain</keyword>
<dbReference type="RefSeq" id="WP_058695800.1">
    <property type="nucleotide sequence ID" value="NZ_CABJDW020000007.1"/>
</dbReference>
<dbReference type="InterPro" id="IPR046342">
    <property type="entry name" value="CBS_dom_sf"/>
</dbReference>
<gene>
    <name evidence="4" type="ORF">CPZ25_016570</name>
</gene>
<accession>A0A4P9CB61</accession>
<dbReference type="PANTHER" id="PTHR43080">
    <property type="entry name" value="CBS DOMAIN-CONTAINING PROTEIN CBSX3, MITOCHONDRIAL"/>
    <property type="match status" value="1"/>
</dbReference>
<dbReference type="PANTHER" id="PTHR43080:SF26">
    <property type="entry name" value="REGULATORY PROTEIN"/>
    <property type="match status" value="1"/>
</dbReference>
<dbReference type="InterPro" id="IPR000644">
    <property type="entry name" value="CBS_dom"/>
</dbReference>
<dbReference type="EMBL" id="CP029487">
    <property type="protein sequence ID" value="QCT72867.1"/>
    <property type="molecule type" value="Genomic_DNA"/>
</dbReference>
<evidence type="ECO:0000313" key="4">
    <source>
        <dbReference type="EMBL" id="QCT72867.1"/>
    </source>
</evidence>
<protein>
    <submittedName>
        <fullName evidence="4">CBS domain-containing protein</fullName>
    </submittedName>
</protein>
<sequence>MKNHLFYLIPKSDVVYLYNHQSFKEAYSLFRKHSYTAMPVINKRGQYVGTISEGDLLRTLALSLEHPEIDLDQFTVRDIDFKTKAEACRVDESFETVLELATHQNFVPLVDDQNVFIGILRRQELIKELLNYLKEIDAPEEIM</sequence>
<dbReference type="InterPro" id="IPR051257">
    <property type="entry name" value="Diverse_CBS-Domain"/>
</dbReference>
<dbReference type="Gene3D" id="3.10.580.10">
    <property type="entry name" value="CBS-domain"/>
    <property type="match status" value="1"/>
</dbReference>